<reference evidence="2 3" key="1">
    <citation type="journal article" date="2016" name="Genome Biol. Evol.">
        <title>Divergent and convergent evolution of fungal pathogenicity.</title>
        <authorList>
            <person name="Shang Y."/>
            <person name="Xiao G."/>
            <person name="Zheng P."/>
            <person name="Cen K."/>
            <person name="Zhan S."/>
            <person name="Wang C."/>
        </authorList>
    </citation>
    <scope>NUCLEOTIDE SEQUENCE [LARGE SCALE GENOMIC DNA]</scope>
    <source>
        <strain evidence="2 3">ARSEF 2679</strain>
    </source>
</reference>
<protein>
    <submittedName>
        <fullName evidence="2">Uncharacterized protein</fullName>
    </submittedName>
</protein>
<proteinExistence type="predicted"/>
<comment type="caution">
    <text evidence="2">The sequence shown here is derived from an EMBL/GenBank/DDBJ whole genome shotgun (WGS) entry which is preliminary data.</text>
</comment>
<organism evidence="2 3">
    <name type="scientific">Cordyceps fumosorosea (strain ARSEF 2679)</name>
    <name type="common">Isaria fumosorosea</name>
    <dbReference type="NCBI Taxonomy" id="1081104"/>
    <lineage>
        <taxon>Eukaryota</taxon>
        <taxon>Fungi</taxon>
        <taxon>Dikarya</taxon>
        <taxon>Ascomycota</taxon>
        <taxon>Pezizomycotina</taxon>
        <taxon>Sordariomycetes</taxon>
        <taxon>Hypocreomycetidae</taxon>
        <taxon>Hypocreales</taxon>
        <taxon>Cordycipitaceae</taxon>
        <taxon>Cordyceps</taxon>
    </lineage>
</organism>
<gene>
    <name evidence="2" type="ORF">ISF_06046</name>
</gene>
<evidence type="ECO:0000256" key="1">
    <source>
        <dbReference type="SAM" id="MobiDB-lite"/>
    </source>
</evidence>
<evidence type="ECO:0000313" key="3">
    <source>
        <dbReference type="Proteomes" id="UP000076744"/>
    </source>
</evidence>
<dbReference type="OrthoDB" id="4735187at2759"/>
<dbReference type="AlphaFoldDB" id="A0A167SXL6"/>
<sequence>MPVGISPVLNGTTSTITYHNFESRRQFEVQGRTRSQYDSDKLPSSNTTDDTLPWYDAGRDDKDIGIVALGHTLRLSERDARFYLYDTNVHSLSFGHLTNAWRYVLRLDPVTRPNGQSIARLRR</sequence>
<dbReference type="EMBL" id="AZHB01000015">
    <property type="protein sequence ID" value="OAA60035.1"/>
    <property type="molecule type" value="Genomic_DNA"/>
</dbReference>
<evidence type="ECO:0000313" key="2">
    <source>
        <dbReference type="EMBL" id="OAA60035.1"/>
    </source>
</evidence>
<dbReference type="RefSeq" id="XP_018703148.1">
    <property type="nucleotide sequence ID" value="XM_018849650.1"/>
</dbReference>
<feature type="region of interest" description="Disordered" evidence="1">
    <location>
        <begin position="29"/>
        <end position="54"/>
    </location>
</feature>
<keyword evidence="3" id="KW-1185">Reference proteome</keyword>
<dbReference type="Proteomes" id="UP000076744">
    <property type="component" value="Unassembled WGS sequence"/>
</dbReference>
<dbReference type="GeneID" id="30022338"/>
<accession>A0A167SXL6</accession>
<name>A0A167SXL6_CORFA</name>